<proteinExistence type="predicted"/>
<accession>A0A182J7X7</accession>
<sequence>MNTIKAVRAVESEASSGPLLFERDGLVIVLMANIAFDITASVVFVIVPNALSPCRMSLIFVMMTHGASDDALWPQHSQPLRPPTKLAVAQVTSNESSQLCSSKDHYAAGSRHGTKDFNAAVNKEHLQTTKLIVLRAFLRRSWMGA</sequence>
<dbReference type="VEuPathDB" id="VectorBase:AATE013069"/>
<dbReference type="AlphaFoldDB" id="A0A182J7X7"/>
<evidence type="ECO:0000313" key="1">
    <source>
        <dbReference type="EnsemblMetazoa" id="AATE013069-PA.1"/>
    </source>
</evidence>
<protein>
    <submittedName>
        <fullName evidence="1">Uncharacterized protein</fullName>
    </submittedName>
</protein>
<reference evidence="1" key="1">
    <citation type="submission" date="2022-08" db="UniProtKB">
        <authorList>
            <consortium name="EnsemblMetazoa"/>
        </authorList>
    </citation>
    <scope>IDENTIFICATION</scope>
    <source>
        <strain evidence="1">EBRO</strain>
    </source>
</reference>
<dbReference type="EnsemblMetazoa" id="AATE013069-RA">
    <property type="protein sequence ID" value="AATE013069-PA.1"/>
    <property type="gene ID" value="AATE013069"/>
</dbReference>
<name>A0A182J7X7_ANOAO</name>
<organism evidence="1">
    <name type="scientific">Anopheles atroparvus</name>
    <name type="common">European mosquito</name>
    <dbReference type="NCBI Taxonomy" id="41427"/>
    <lineage>
        <taxon>Eukaryota</taxon>
        <taxon>Metazoa</taxon>
        <taxon>Ecdysozoa</taxon>
        <taxon>Arthropoda</taxon>
        <taxon>Hexapoda</taxon>
        <taxon>Insecta</taxon>
        <taxon>Pterygota</taxon>
        <taxon>Neoptera</taxon>
        <taxon>Endopterygota</taxon>
        <taxon>Diptera</taxon>
        <taxon>Nematocera</taxon>
        <taxon>Culicoidea</taxon>
        <taxon>Culicidae</taxon>
        <taxon>Anophelinae</taxon>
        <taxon>Anopheles</taxon>
    </lineage>
</organism>